<comment type="caution">
    <text evidence="7">The sequence shown here is derived from an EMBL/GenBank/DDBJ whole genome shotgun (WGS) entry which is preliminary data.</text>
</comment>
<dbReference type="Pfam" id="PF01810">
    <property type="entry name" value="LysE"/>
    <property type="match status" value="1"/>
</dbReference>
<organism evidence="7 8">
    <name type="scientific">Rhizobium altiplani</name>
    <dbReference type="NCBI Taxonomy" id="1864509"/>
    <lineage>
        <taxon>Bacteria</taxon>
        <taxon>Pseudomonadati</taxon>
        <taxon>Pseudomonadota</taxon>
        <taxon>Alphaproteobacteria</taxon>
        <taxon>Hyphomicrobiales</taxon>
        <taxon>Rhizobiaceae</taxon>
        <taxon>Rhizobium/Agrobacterium group</taxon>
        <taxon>Rhizobium</taxon>
    </lineage>
</organism>
<feature type="transmembrane region" description="Helical" evidence="6">
    <location>
        <begin position="145"/>
        <end position="172"/>
    </location>
</feature>
<proteinExistence type="predicted"/>
<feature type="transmembrane region" description="Helical" evidence="6">
    <location>
        <begin position="184"/>
        <end position="208"/>
    </location>
</feature>
<dbReference type="Proteomes" id="UP000068164">
    <property type="component" value="Unassembled WGS sequence"/>
</dbReference>
<evidence type="ECO:0000256" key="6">
    <source>
        <dbReference type="SAM" id="Phobius"/>
    </source>
</evidence>
<dbReference type="AlphaFoldDB" id="A0A109JJL9"/>
<dbReference type="GO" id="GO:0005886">
    <property type="term" value="C:plasma membrane"/>
    <property type="evidence" value="ECO:0007669"/>
    <property type="project" value="UniProtKB-SubCell"/>
</dbReference>
<gene>
    <name evidence="7" type="ORF">AS026_09715</name>
</gene>
<comment type="subcellular location">
    <subcellularLocation>
        <location evidence="1">Cell membrane</location>
        <topology evidence="1">Multi-pass membrane protein</topology>
    </subcellularLocation>
</comment>
<keyword evidence="8" id="KW-1185">Reference proteome</keyword>
<keyword evidence="3 6" id="KW-0812">Transmembrane</keyword>
<accession>A0A109JJL9</accession>
<keyword evidence="4 6" id="KW-1133">Transmembrane helix</keyword>
<keyword evidence="5 6" id="KW-0472">Membrane</keyword>
<feature type="transmembrane region" description="Helical" evidence="6">
    <location>
        <begin position="41"/>
        <end position="69"/>
    </location>
</feature>
<dbReference type="PANTHER" id="PTHR30086:SF20">
    <property type="entry name" value="ARGININE EXPORTER PROTEIN ARGO-RELATED"/>
    <property type="match status" value="1"/>
</dbReference>
<dbReference type="GO" id="GO:0015171">
    <property type="term" value="F:amino acid transmembrane transporter activity"/>
    <property type="evidence" value="ECO:0007669"/>
    <property type="project" value="TreeGrafter"/>
</dbReference>
<evidence type="ECO:0000256" key="2">
    <source>
        <dbReference type="ARBA" id="ARBA00022475"/>
    </source>
</evidence>
<evidence type="ECO:0000256" key="4">
    <source>
        <dbReference type="ARBA" id="ARBA00022989"/>
    </source>
</evidence>
<name>A0A109JJL9_9HYPH</name>
<keyword evidence="2" id="KW-1003">Cell membrane</keyword>
<evidence type="ECO:0000313" key="7">
    <source>
        <dbReference type="EMBL" id="KWV50069.1"/>
    </source>
</evidence>
<dbReference type="OrthoDB" id="9807053at2"/>
<protein>
    <submittedName>
        <fullName evidence="7">Threonine transporter RhtB</fullName>
    </submittedName>
</protein>
<dbReference type="RefSeq" id="WP_018116351.1">
    <property type="nucleotide sequence ID" value="NZ_JBBNAS010000167.1"/>
</dbReference>
<feature type="transmembrane region" description="Helical" evidence="6">
    <location>
        <begin position="7"/>
        <end position="29"/>
    </location>
</feature>
<reference evidence="7 8" key="1">
    <citation type="submission" date="2015-11" db="EMBL/GenBank/DDBJ databases">
        <title>Draft Genome Sequence of the Strain BR 10423 (Rhizobium sp.) isolated from nodules of Mimosa pudica.</title>
        <authorList>
            <person name="Barauna A.C."/>
            <person name="Zilli J.E."/>
            <person name="Simoes-Araujo J.L."/>
            <person name="Reis V.M."/>
            <person name="James E.K."/>
            <person name="Reis F.B.Jr."/>
            <person name="Rouws L.F."/>
            <person name="Passos S.R."/>
            <person name="Gois S.R."/>
        </authorList>
    </citation>
    <scope>NUCLEOTIDE SEQUENCE [LARGE SCALE GENOMIC DNA]</scope>
    <source>
        <strain evidence="7 8">BR10423</strain>
    </source>
</reference>
<feature type="transmembrane region" description="Helical" evidence="6">
    <location>
        <begin position="76"/>
        <end position="96"/>
    </location>
</feature>
<evidence type="ECO:0000256" key="3">
    <source>
        <dbReference type="ARBA" id="ARBA00022692"/>
    </source>
</evidence>
<dbReference type="EMBL" id="LNCD01000086">
    <property type="protein sequence ID" value="KWV50069.1"/>
    <property type="molecule type" value="Genomic_DNA"/>
</dbReference>
<evidence type="ECO:0000256" key="5">
    <source>
        <dbReference type="ARBA" id="ARBA00023136"/>
    </source>
</evidence>
<evidence type="ECO:0000313" key="8">
    <source>
        <dbReference type="Proteomes" id="UP000068164"/>
    </source>
</evidence>
<sequence>MTYSENLWLYFTLLFGIIIVPGMDMLFVLANSLSGGRRTGIAATAGIVAGGAVHSLYGAIGVGVLAVLLPTLFNPLLFAGAAYMAWIGFTLIRSSITVETVGAGGLGSGWRAFRQGAATCLMNPKAYLFMIAVYPQFLKPIYGPIWAQGLVMGFMTMATQAAVYGTLALTAARSRTLLVSNPKATILVGRVAGALLIAVSILTAWHGWRVSL</sequence>
<dbReference type="InterPro" id="IPR001123">
    <property type="entry name" value="LeuE-type"/>
</dbReference>
<dbReference type="PANTHER" id="PTHR30086">
    <property type="entry name" value="ARGININE EXPORTER PROTEIN ARGO"/>
    <property type="match status" value="1"/>
</dbReference>
<evidence type="ECO:0000256" key="1">
    <source>
        <dbReference type="ARBA" id="ARBA00004651"/>
    </source>
</evidence>